<dbReference type="PANTHER" id="PTHR30121">
    <property type="entry name" value="UNCHARACTERIZED PROTEIN YJGR-RELATED"/>
    <property type="match status" value="1"/>
</dbReference>
<accession>A0A2M7XI02</accession>
<keyword evidence="1" id="KW-0812">Transmembrane</keyword>
<dbReference type="Pfam" id="PF02534">
    <property type="entry name" value="T4SS-DNA_transf"/>
    <property type="match status" value="1"/>
</dbReference>
<dbReference type="SUPFAM" id="SSF52540">
    <property type="entry name" value="P-loop containing nucleoside triphosphate hydrolases"/>
    <property type="match status" value="1"/>
</dbReference>
<evidence type="ECO:0000313" key="4">
    <source>
        <dbReference type="Proteomes" id="UP000229749"/>
    </source>
</evidence>
<dbReference type="CDD" id="cd01127">
    <property type="entry name" value="TrwB_TraG_TraD_VirD4"/>
    <property type="match status" value="1"/>
</dbReference>
<dbReference type="Pfam" id="PF26449">
    <property type="entry name" value="DUF8128"/>
    <property type="match status" value="1"/>
</dbReference>
<evidence type="ECO:0000259" key="2">
    <source>
        <dbReference type="Pfam" id="PF26449"/>
    </source>
</evidence>
<dbReference type="InterPro" id="IPR058441">
    <property type="entry name" value="DUF8128"/>
</dbReference>
<feature type="domain" description="DUF8128" evidence="2">
    <location>
        <begin position="120"/>
        <end position="396"/>
    </location>
</feature>
<keyword evidence="1" id="KW-0472">Membrane</keyword>
<name>A0A2M7XI02_9BACT</name>
<dbReference type="InterPro" id="IPR027417">
    <property type="entry name" value="P-loop_NTPase"/>
</dbReference>
<proteinExistence type="predicted"/>
<dbReference type="InterPro" id="IPR051162">
    <property type="entry name" value="T4SS_component"/>
</dbReference>
<reference evidence="4" key="1">
    <citation type="submission" date="2017-09" db="EMBL/GenBank/DDBJ databases">
        <title>Depth-based differentiation of microbial function through sediment-hosted aquifers and enrichment of novel symbionts in the deep terrestrial subsurface.</title>
        <authorList>
            <person name="Probst A.J."/>
            <person name="Ladd B."/>
            <person name="Jarett J.K."/>
            <person name="Geller-Mcgrath D.E."/>
            <person name="Sieber C.M.K."/>
            <person name="Emerson J.B."/>
            <person name="Anantharaman K."/>
            <person name="Thomas B.C."/>
            <person name="Malmstrom R."/>
            <person name="Stieglmeier M."/>
            <person name="Klingl A."/>
            <person name="Woyke T."/>
            <person name="Ryan C.M."/>
            <person name="Banfield J.F."/>
        </authorList>
    </citation>
    <scope>NUCLEOTIDE SEQUENCE [LARGE SCALE GENOMIC DNA]</scope>
</reference>
<gene>
    <name evidence="3" type="ORF">CO172_01050</name>
</gene>
<keyword evidence="1" id="KW-1133">Transmembrane helix</keyword>
<dbReference type="EMBL" id="PFWS01000016">
    <property type="protein sequence ID" value="PJA47503.1"/>
    <property type="molecule type" value="Genomic_DNA"/>
</dbReference>
<comment type="caution">
    <text evidence="3">The sequence shown here is derived from an EMBL/GenBank/DDBJ whole genome shotgun (WGS) entry which is preliminary data.</text>
</comment>
<feature type="transmembrane region" description="Helical" evidence="1">
    <location>
        <begin position="24"/>
        <end position="52"/>
    </location>
</feature>
<organism evidence="3 4">
    <name type="scientific">Candidatus Uhrbacteria bacterium CG_4_9_14_3_um_filter_36_7</name>
    <dbReference type="NCBI Taxonomy" id="1975033"/>
    <lineage>
        <taxon>Bacteria</taxon>
        <taxon>Candidatus Uhriibacteriota</taxon>
    </lineage>
</organism>
<dbReference type="AlphaFoldDB" id="A0A2M7XI02"/>
<protein>
    <recommendedName>
        <fullName evidence="2">DUF8128 domain-containing protein</fullName>
    </recommendedName>
</protein>
<evidence type="ECO:0000256" key="1">
    <source>
        <dbReference type="SAM" id="Phobius"/>
    </source>
</evidence>
<dbReference type="InterPro" id="IPR003688">
    <property type="entry name" value="TraG/VirD4"/>
</dbReference>
<evidence type="ECO:0000313" key="3">
    <source>
        <dbReference type="EMBL" id="PJA47503.1"/>
    </source>
</evidence>
<dbReference type="PANTHER" id="PTHR30121:SF6">
    <property type="entry name" value="SLR6007 PROTEIN"/>
    <property type="match status" value="1"/>
</dbReference>
<dbReference type="Gene3D" id="3.40.50.300">
    <property type="entry name" value="P-loop containing nucleotide triphosphate hydrolases"/>
    <property type="match status" value="2"/>
</dbReference>
<dbReference type="Proteomes" id="UP000229749">
    <property type="component" value="Unassembled WGS sequence"/>
</dbReference>
<sequence length="857" mass="98165">MKEPHMQTDLLIESSPTILSTPDVFFWFTLLIWILLGLFFVILILFIIRVFFHYQAYLPGKQPPFVILRLSLPKFRRKEEAEKTGGSEQIREMISVAETFFASIGGLKAQKGWRAWFFGRDDHLSFEMVAINKKIYFYMAVPVDLQMHVEQQISSSYPDIHIEQLEDYNIFSPTGIILGSYLVFTRPFVFPIKTYRKLDGDPLNALTNTLSKLEDEEGACIQFIVRSAKKTWRRRGLSIARNMQQGQKLEDAIHGKKTGKKDGWSSIFTGSKKTGDHADRPETYRLSPLEEEAVKGLEEKANKAGMDVNIRLVVSCEKPLRAQQILANLISSFSQYNIYQFGNAFKKRIPRSKKRLIQDFIYRRYSSRYQMVCNTEEVASLWHLPLPSTETPNIHWLLARTAPVPTNIPTASDGGIRLGYNVYRGKHTDIYIKREDRRRHLYAIGKSGSGKTEFLSGLISQDIEHGEGVCVIDPHGDLVEHILGNIPKTRVDDVIVFDPSDLEYPMGLNMLESRDQNLKDFVVQEMIAVFYKLFGAEVIGPLFEHNMRNVMLTLMSDPKHPGTIVEIPRMFSDDAYQKFWVSKVKDPVVRSYWENEMAKTSDFHKSETLGYLISKVGRFVENEMMRNIVGQERSSFDLRDVMDKQKILLVNLSKGKTGEVNSSLLGLIIVSKLQMAALSRADLPEDERKDFYLYIDEFQNYVTDSIATILSEARKYRLCLTLAHQYLGQLVEANGKTQVRDAILGNVGTMLVSRIGPEDADLLEKVYTPTFSGYDLINSDKFTWYTKMVIDNSQAKPFTMKSYPKPVGDRELANAIKQLCRLKYGRDRESVETEILERLQIGVSINPPNTSFSESSW</sequence>
<dbReference type="GO" id="GO:0016020">
    <property type="term" value="C:membrane"/>
    <property type="evidence" value="ECO:0007669"/>
    <property type="project" value="InterPro"/>
</dbReference>